<sequence>MTYKTSLDKTAIIITIAVTVLFAFIIIGQFAIIKDEGSAIPIYTTTACLLIYFLAFAFTPVNYIVTTEEIIVRRPLSNVHIKRADIKSVELIDKNKIAGSLRTFGNGGLFGYYGNFANFSLGRMTWYATRRDKPVLVTTTANKKIILTPDEPEKFVKEFSE</sequence>
<evidence type="ECO:0000313" key="4">
    <source>
        <dbReference type="Proteomes" id="UP000321533"/>
    </source>
</evidence>
<dbReference type="AlphaFoldDB" id="A0A5B8V7A1"/>
<evidence type="ECO:0000313" key="3">
    <source>
        <dbReference type="EMBL" id="QEC67129.1"/>
    </source>
</evidence>
<dbReference type="OrthoDB" id="952021at2"/>
<dbReference type="KEGG" id="pgin:FRZ67_07430"/>
<keyword evidence="1" id="KW-0472">Membrane</keyword>
<feature type="transmembrane region" description="Helical" evidence="1">
    <location>
        <begin position="39"/>
        <end position="65"/>
    </location>
</feature>
<proteinExistence type="predicted"/>
<name>A0A5B8V7A1_9BACT</name>
<keyword evidence="1" id="KW-0812">Transmembrane</keyword>
<evidence type="ECO:0000256" key="1">
    <source>
        <dbReference type="SAM" id="Phobius"/>
    </source>
</evidence>
<evidence type="ECO:0000259" key="2">
    <source>
        <dbReference type="Pfam" id="PF10882"/>
    </source>
</evidence>
<reference evidence="3 4" key="1">
    <citation type="journal article" date="2016" name="Int. J. Syst. Evol. Microbiol.">
        <title>Panacibacter ginsenosidivorans gen. nov., sp. nov., with ginsenoside converting activity isolated from soil of a ginseng field.</title>
        <authorList>
            <person name="Siddiqi M.Z."/>
            <person name="Muhammad Shafi S."/>
            <person name="Choi K.D."/>
            <person name="Im W.T."/>
        </authorList>
    </citation>
    <scope>NUCLEOTIDE SEQUENCE [LARGE SCALE GENOMIC DNA]</scope>
    <source>
        <strain evidence="3 4">Gsoil1550</strain>
    </source>
</reference>
<protein>
    <recommendedName>
        <fullName evidence="2">Bacterial Pleckstrin homology domain-containing protein</fullName>
    </recommendedName>
</protein>
<keyword evidence="1" id="KW-1133">Transmembrane helix</keyword>
<dbReference type="Pfam" id="PF10882">
    <property type="entry name" value="bPH_5"/>
    <property type="match status" value="1"/>
</dbReference>
<organism evidence="3 4">
    <name type="scientific">Panacibacter ginsenosidivorans</name>
    <dbReference type="NCBI Taxonomy" id="1813871"/>
    <lineage>
        <taxon>Bacteria</taxon>
        <taxon>Pseudomonadati</taxon>
        <taxon>Bacteroidota</taxon>
        <taxon>Chitinophagia</taxon>
        <taxon>Chitinophagales</taxon>
        <taxon>Chitinophagaceae</taxon>
        <taxon>Panacibacter</taxon>
    </lineage>
</organism>
<dbReference type="EMBL" id="CP042435">
    <property type="protein sequence ID" value="QEC67129.1"/>
    <property type="molecule type" value="Genomic_DNA"/>
</dbReference>
<dbReference type="InterPro" id="IPR027783">
    <property type="entry name" value="Bacterial_PH-related"/>
</dbReference>
<gene>
    <name evidence="3" type="ORF">FRZ67_07430</name>
</gene>
<feature type="transmembrane region" description="Helical" evidence="1">
    <location>
        <begin position="12"/>
        <end position="33"/>
    </location>
</feature>
<accession>A0A5B8V7A1</accession>
<dbReference type="Proteomes" id="UP000321533">
    <property type="component" value="Chromosome"/>
</dbReference>
<feature type="domain" description="Bacterial Pleckstrin homology" evidence="2">
    <location>
        <begin position="62"/>
        <end position="159"/>
    </location>
</feature>
<dbReference type="RefSeq" id="WP_147188937.1">
    <property type="nucleotide sequence ID" value="NZ_CP042435.1"/>
</dbReference>
<keyword evidence="4" id="KW-1185">Reference proteome</keyword>